<dbReference type="Proteomes" id="UP000012019">
    <property type="component" value="Unassembled WGS sequence"/>
</dbReference>
<accession>M7PEK0</accession>
<sequence>MHQARYHPNQQKAQDQIAKKLQIPYKYQIVKNEIRLNQGFSLATFVNDFLQLSVITPTATAQHHQAA</sequence>
<proteinExistence type="predicted"/>
<name>M7PEK0_9GAMM</name>
<dbReference type="EMBL" id="APHR01000060">
    <property type="protein sequence ID" value="EMR12305.1"/>
    <property type="molecule type" value="Genomic_DNA"/>
</dbReference>
<evidence type="ECO:0000313" key="2">
    <source>
        <dbReference type="Proteomes" id="UP000012019"/>
    </source>
</evidence>
<reference evidence="1 2" key="1">
    <citation type="journal article" date="2013" name="Genome Announc.">
        <title>Draft Genome Sequence of Methylophaga lonarensis MPLT, a Haloalkaliphilic (Non-Methane-Utilizing) Methylotroph.</title>
        <authorList>
            <person name="Shetty S.A."/>
            <person name="Marathe N.P."/>
            <person name="Munot H."/>
            <person name="Antony C.P."/>
            <person name="Dhotre D.P."/>
            <person name="Murrell J.C."/>
            <person name="Shouche Y.S."/>
        </authorList>
    </citation>
    <scope>NUCLEOTIDE SEQUENCE [LARGE SCALE GENOMIC DNA]</scope>
    <source>
        <strain evidence="1 2">MPL</strain>
    </source>
</reference>
<dbReference type="AlphaFoldDB" id="M7PEK0"/>
<gene>
    <name evidence="1" type="ORF">MPL1_11023</name>
</gene>
<organism evidence="1 2">
    <name type="scientific">Methylophaga lonarensis MPL</name>
    <dbReference type="NCBI Taxonomy" id="1286106"/>
    <lineage>
        <taxon>Bacteria</taxon>
        <taxon>Pseudomonadati</taxon>
        <taxon>Pseudomonadota</taxon>
        <taxon>Gammaproteobacteria</taxon>
        <taxon>Thiotrichales</taxon>
        <taxon>Piscirickettsiaceae</taxon>
        <taxon>Methylophaga</taxon>
    </lineage>
</organism>
<keyword evidence="2" id="KW-1185">Reference proteome</keyword>
<evidence type="ECO:0000313" key="1">
    <source>
        <dbReference type="EMBL" id="EMR12305.1"/>
    </source>
</evidence>
<protein>
    <submittedName>
        <fullName evidence="1">Uncharacterized protein</fullName>
    </submittedName>
</protein>
<comment type="caution">
    <text evidence="1">The sequence shown here is derived from an EMBL/GenBank/DDBJ whole genome shotgun (WGS) entry which is preliminary data.</text>
</comment>